<gene>
    <name evidence="2" type="ORF">K7432_017796</name>
</gene>
<feature type="compositionally biased region" description="Polar residues" evidence="1">
    <location>
        <begin position="134"/>
        <end position="144"/>
    </location>
</feature>
<organism evidence="2 3">
    <name type="scientific">Basidiobolus ranarum</name>
    <dbReference type="NCBI Taxonomy" id="34480"/>
    <lineage>
        <taxon>Eukaryota</taxon>
        <taxon>Fungi</taxon>
        <taxon>Fungi incertae sedis</taxon>
        <taxon>Zoopagomycota</taxon>
        <taxon>Entomophthoromycotina</taxon>
        <taxon>Basidiobolomycetes</taxon>
        <taxon>Basidiobolales</taxon>
        <taxon>Basidiobolaceae</taxon>
        <taxon>Basidiobolus</taxon>
    </lineage>
</organism>
<comment type="caution">
    <text evidence="2">The sequence shown here is derived from an EMBL/GenBank/DDBJ whole genome shotgun (WGS) entry which is preliminary data.</text>
</comment>
<protein>
    <submittedName>
        <fullName evidence="2">Uncharacterized protein</fullName>
    </submittedName>
</protein>
<feature type="compositionally biased region" description="Basic and acidic residues" evidence="1">
    <location>
        <begin position="119"/>
        <end position="131"/>
    </location>
</feature>
<feature type="compositionally biased region" description="Polar residues" evidence="1">
    <location>
        <begin position="50"/>
        <end position="63"/>
    </location>
</feature>
<reference evidence="2 3" key="1">
    <citation type="submission" date="2023-04" db="EMBL/GenBank/DDBJ databases">
        <title>Genome of Basidiobolus ranarum AG-B5.</title>
        <authorList>
            <person name="Stajich J.E."/>
            <person name="Carter-House D."/>
            <person name="Gryganskyi A."/>
        </authorList>
    </citation>
    <scope>NUCLEOTIDE SEQUENCE [LARGE SCALE GENOMIC DNA]</scope>
    <source>
        <strain evidence="2 3">AG-B5</strain>
    </source>
</reference>
<dbReference type="EMBL" id="JASJQH010004393">
    <property type="protein sequence ID" value="KAK9759351.1"/>
    <property type="molecule type" value="Genomic_DNA"/>
</dbReference>
<feature type="compositionally biased region" description="Polar residues" evidence="1">
    <location>
        <begin position="93"/>
        <end position="110"/>
    </location>
</feature>
<keyword evidence="3" id="KW-1185">Reference proteome</keyword>
<dbReference type="Proteomes" id="UP001479436">
    <property type="component" value="Unassembled WGS sequence"/>
</dbReference>
<accession>A0ABR2WCX6</accession>
<evidence type="ECO:0000313" key="2">
    <source>
        <dbReference type="EMBL" id="KAK9759351.1"/>
    </source>
</evidence>
<evidence type="ECO:0000256" key="1">
    <source>
        <dbReference type="SAM" id="MobiDB-lite"/>
    </source>
</evidence>
<sequence length="259" mass="28443">MKLQILRHYQKRPVENIQVNSPTKRIPVRVPITKPQLSKSLFGAPKRIPASNTNISQPLSQSRPAAVVRPKSSIGVYRATVRPNNEESVRPKSVQSNHQPSTGLRRTNLTLGGAQRILKKPEPVKKAKVESKIPLQSQNRTTKTPFVKPVATQPTAKVSSGMPTPNSKRTVSMIPTQQSKRPHSPPSESIPVKDTTKLPKPTRSNTSNFSRPTASSNARVSATTEELRRKESSTRSLAANSKVRKVIGTTGPLRVLRGN</sequence>
<feature type="compositionally biased region" description="Polar residues" evidence="1">
    <location>
        <begin position="152"/>
        <end position="179"/>
    </location>
</feature>
<proteinExistence type="predicted"/>
<feature type="region of interest" description="Disordered" evidence="1">
    <location>
        <begin position="44"/>
        <end position="63"/>
    </location>
</feature>
<evidence type="ECO:0000313" key="3">
    <source>
        <dbReference type="Proteomes" id="UP001479436"/>
    </source>
</evidence>
<feature type="compositionally biased region" description="Polar residues" evidence="1">
    <location>
        <begin position="202"/>
        <end position="224"/>
    </location>
</feature>
<name>A0ABR2WCX6_9FUNG</name>
<feature type="region of interest" description="Disordered" evidence="1">
    <location>
        <begin position="80"/>
        <end position="245"/>
    </location>
</feature>